<accession>A0A383AYX2</accession>
<dbReference type="EMBL" id="UINC01195714">
    <property type="protein sequence ID" value="SVE12405.1"/>
    <property type="molecule type" value="Genomic_DNA"/>
</dbReference>
<dbReference type="AlphaFoldDB" id="A0A383AYX2"/>
<organism evidence="1">
    <name type="scientific">marine metagenome</name>
    <dbReference type="NCBI Taxonomy" id="408172"/>
    <lineage>
        <taxon>unclassified sequences</taxon>
        <taxon>metagenomes</taxon>
        <taxon>ecological metagenomes</taxon>
    </lineage>
</organism>
<reference evidence="1" key="1">
    <citation type="submission" date="2018-05" db="EMBL/GenBank/DDBJ databases">
        <authorList>
            <person name="Lanie J.A."/>
            <person name="Ng W.-L."/>
            <person name="Kazmierczak K.M."/>
            <person name="Andrzejewski T.M."/>
            <person name="Davidsen T.M."/>
            <person name="Wayne K.J."/>
            <person name="Tettelin H."/>
            <person name="Glass J.I."/>
            <person name="Rusch D."/>
            <person name="Podicherti R."/>
            <person name="Tsui H.-C.T."/>
            <person name="Winkler M.E."/>
        </authorList>
    </citation>
    <scope>NUCLEOTIDE SEQUENCE</scope>
</reference>
<name>A0A383AYX2_9ZZZZ</name>
<proteinExistence type="predicted"/>
<protein>
    <submittedName>
        <fullName evidence="1">Uncharacterized protein</fullName>
    </submittedName>
</protein>
<sequence length="78" mass="8895">MSTDLFHLALKPDNFYGYGCLTCKSGKRVIWKIYNGFNFHPLHVLLSVIVGVETISGQHKFIEKKSWIDRTSRPGKGL</sequence>
<gene>
    <name evidence="1" type="ORF">METZ01_LOCUS465259</name>
</gene>
<evidence type="ECO:0000313" key="1">
    <source>
        <dbReference type="EMBL" id="SVE12405.1"/>
    </source>
</evidence>